<feature type="transmembrane region" description="Helical" evidence="4">
    <location>
        <begin position="397"/>
        <end position="415"/>
    </location>
</feature>
<evidence type="ECO:0000256" key="1">
    <source>
        <dbReference type="ARBA" id="ARBA00022692"/>
    </source>
</evidence>
<dbReference type="InterPro" id="IPR020846">
    <property type="entry name" value="MFS_dom"/>
</dbReference>
<feature type="transmembrane region" description="Helical" evidence="4">
    <location>
        <begin position="270"/>
        <end position="294"/>
    </location>
</feature>
<feature type="transmembrane region" description="Helical" evidence="4">
    <location>
        <begin position="112"/>
        <end position="133"/>
    </location>
</feature>
<feature type="transmembrane region" description="Helical" evidence="4">
    <location>
        <begin position="20"/>
        <end position="41"/>
    </location>
</feature>
<feature type="domain" description="Major facilitator superfamily (MFS) profile" evidence="5">
    <location>
        <begin position="17"/>
        <end position="420"/>
    </location>
</feature>
<dbReference type="GeneID" id="94694431"/>
<keyword evidence="3 4" id="KW-0472">Membrane</keyword>
<dbReference type="GO" id="GO:0022857">
    <property type="term" value="F:transmembrane transporter activity"/>
    <property type="evidence" value="ECO:0007669"/>
    <property type="project" value="InterPro"/>
</dbReference>
<sequence length="427" mass="45640">MLSNSTARWLQRRGIHYGWLVAAITFLTMLTMSAALGLPGAMLQPLSREFGWSTEQISSSLALRFALFGLLGPFAAVMMERFGLRAVMCMGLALVGGAMAMVTQATQLWHLFLLWSLLLGMGTGLTALVLGAVVANRWFAARRGLVIGVLTASAATGQLAFLPLAAWMIEHWGWRSATVPVFVASALIAVLALLFVRDRPSDLGLVPFGGDASAPPPPAMAMNFGTPFKVLAEAARNRTFWLLAGTFFICGLSTNGLVQTHFISLCGDNGMGAVPAASVLAMMGAFDFVGTVLSGWLSDRYDNRKLLFWYYGLRGLSLFWLPHSEFTFYGLGLFAMFYGLDWIATVPPTVKLTAQHFGPQKVGLVFGWIFAAHQLGAATAAWGAGLTRTLLLTYTPALYAAGLACLVAAVMALVIGRARKAAAVAAA</sequence>
<dbReference type="PANTHER" id="PTHR11360:SF290">
    <property type="entry name" value="MONOCARBOXYLATE MFS PERMEASE"/>
    <property type="match status" value="1"/>
</dbReference>
<keyword evidence="1 4" id="KW-0812">Transmembrane</keyword>
<dbReference type="AlphaFoldDB" id="A0A1H3TNS9"/>
<dbReference type="Gene3D" id="1.20.1250.20">
    <property type="entry name" value="MFS general substrate transporter like domains"/>
    <property type="match status" value="2"/>
</dbReference>
<dbReference type="CDD" id="cd17355">
    <property type="entry name" value="MFS_YcxA_like"/>
    <property type="match status" value="1"/>
</dbReference>
<feature type="transmembrane region" description="Helical" evidence="4">
    <location>
        <begin position="145"/>
        <end position="168"/>
    </location>
</feature>
<reference evidence="6 7" key="1">
    <citation type="submission" date="2016-10" db="EMBL/GenBank/DDBJ databases">
        <authorList>
            <person name="de Groot N.N."/>
        </authorList>
    </citation>
    <scope>NUCLEOTIDE SEQUENCE [LARGE SCALE GENOMIC DNA]</scope>
    <source>
        <strain evidence="6 7">LMG 24775</strain>
    </source>
</reference>
<dbReference type="InterPro" id="IPR050327">
    <property type="entry name" value="Proton-linked_MCT"/>
</dbReference>
<feature type="transmembrane region" description="Helical" evidence="4">
    <location>
        <begin position="328"/>
        <end position="350"/>
    </location>
</feature>
<organism evidence="6 7">
    <name type="scientific">Delftia lacustris</name>
    <dbReference type="NCBI Taxonomy" id="558537"/>
    <lineage>
        <taxon>Bacteria</taxon>
        <taxon>Pseudomonadati</taxon>
        <taxon>Pseudomonadota</taxon>
        <taxon>Betaproteobacteria</taxon>
        <taxon>Burkholderiales</taxon>
        <taxon>Comamonadaceae</taxon>
        <taxon>Delftia</taxon>
    </lineage>
</organism>
<dbReference type="EMBL" id="FNPE01000031">
    <property type="protein sequence ID" value="SDZ51943.1"/>
    <property type="molecule type" value="Genomic_DNA"/>
</dbReference>
<dbReference type="Proteomes" id="UP000183417">
    <property type="component" value="Unassembled WGS sequence"/>
</dbReference>
<dbReference type="Pfam" id="PF07690">
    <property type="entry name" value="MFS_1"/>
    <property type="match status" value="1"/>
</dbReference>
<feature type="transmembrane region" description="Helical" evidence="4">
    <location>
        <begin position="239"/>
        <end position="258"/>
    </location>
</feature>
<feature type="transmembrane region" description="Helical" evidence="4">
    <location>
        <begin position="306"/>
        <end position="322"/>
    </location>
</feature>
<evidence type="ECO:0000313" key="6">
    <source>
        <dbReference type="EMBL" id="SDZ51943.1"/>
    </source>
</evidence>
<feature type="transmembrane region" description="Helical" evidence="4">
    <location>
        <begin position="174"/>
        <end position="196"/>
    </location>
</feature>
<evidence type="ECO:0000256" key="4">
    <source>
        <dbReference type="SAM" id="Phobius"/>
    </source>
</evidence>
<dbReference type="InterPro" id="IPR011701">
    <property type="entry name" value="MFS"/>
</dbReference>
<dbReference type="PROSITE" id="PS50850">
    <property type="entry name" value="MFS"/>
    <property type="match status" value="1"/>
</dbReference>
<feature type="transmembrane region" description="Helical" evidence="4">
    <location>
        <begin position="86"/>
        <end position="106"/>
    </location>
</feature>
<gene>
    <name evidence="6" type="ORF">SAMN05421547_13122</name>
</gene>
<feature type="transmembrane region" description="Helical" evidence="4">
    <location>
        <begin position="61"/>
        <end position="79"/>
    </location>
</feature>
<evidence type="ECO:0000259" key="5">
    <source>
        <dbReference type="PROSITE" id="PS50850"/>
    </source>
</evidence>
<evidence type="ECO:0000313" key="7">
    <source>
        <dbReference type="Proteomes" id="UP000183417"/>
    </source>
</evidence>
<accession>A0A1H3TNS9</accession>
<keyword evidence="2 4" id="KW-1133">Transmembrane helix</keyword>
<feature type="transmembrane region" description="Helical" evidence="4">
    <location>
        <begin position="362"/>
        <end position="385"/>
    </location>
</feature>
<proteinExistence type="predicted"/>
<protein>
    <submittedName>
        <fullName evidence="6">Sugar phosphate permease</fullName>
    </submittedName>
</protein>
<evidence type="ECO:0000256" key="3">
    <source>
        <dbReference type="ARBA" id="ARBA00023136"/>
    </source>
</evidence>
<dbReference type="PANTHER" id="PTHR11360">
    <property type="entry name" value="MONOCARBOXYLATE TRANSPORTER"/>
    <property type="match status" value="1"/>
</dbReference>
<evidence type="ECO:0000256" key="2">
    <source>
        <dbReference type="ARBA" id="ARBA00022989"/>
    </source>
</evidence>
<dbReference type="RefSeq" id="WP_043824820.1">
    <property type="nucleotide sequence ID" value="NZ_CP141274.1"/>
</dbReference>
<dbReference type="SUPFAM" id="SSF103473">
    <property type="entry name" value="MFS general substrate transporter"/>
    <property type="match status" value="1"/>
</dbReference>
<dbReference type="InterPro" id="IPR036259">
    <property type="entry name" value="MFS_trans_sf"/>
</dbReference>
<name>A0A1H3TNS9_9BURK</name>